<dbReference type="EnsemblPlants" id="AES71689">
    <property type="protein sequence ID" value="AES71689"/>
    <property type="gene ID" value="MTR_3g080700"/>
</dbReference>
<reference evidence="2" key="3">
    <citation type="submission" date="2015-04" db="UniProtKB">
        <authorList>
            <consortium name="EnsemblPlants"/>
        </authorList>
    </citation>
    <scope>IDENTIFICATION</scope>
    <source>
        <strain evidence="2">cv. Jemalong A17</strain>
    </source>
</reference>
<dbReference type="PaxDb" id="3880-AES71689"/>
<dbReference type="AlphaFoldDB" id="G7J7C9"/>
<reference evidence="1 3" key="2">
    <citation type="journal article" date="2014" name="BMC Genomics">
        <title>An improved genome release (version Mt4.0) for the model legume Medicago truncatula.</title>
        <authorList>
            <person name="Tang H."/>
            <person name="Krishnakumar V."/>
            <person name="Bidwell S."/>
            <person name="Rosen B."/>
            <person name="Chan A."/>
            <person name="Zhou S."/>
            <person name="Gentzbittel L."/>
            <person name="Childs K.L."/>
            <person name="Yandell M."/>
            <person name="Gundlach H."/>
            <person name="Mayer K.F."/>
            <person name="Schwartz D.C."/>
            <person name="Town C.D."/>
        </authorList>
    </citation>
    <scope>GENOME REANNOTATION</scope>
    <source>
        <strain evidence="2 3">cv. Jemalong A17</strain>
    </source>
</reference>
<organism evidence="1 3">
    <name type="scientific">Medicago truncatula</name>
    <name type="common">Barrel medic</name>
    <name type="synonym">Medicago tribuloides</name>
    <dbReference type="NCBI Taxonomy" id="3880"/>
    <lineage>
        <taxon>Eukaryota</taxon>
        <taxon>Viridiplantae</taxon>
        <taxon>Streptophyta</taxon>
        <taxon>Embryophyta</taxon>
        <taxon>Tracheophyta</taxon>
        <taxon>Spermatophyta</taxon>
        <taxon>Magnoliopsida</taxon>
        <taxon>eudicotyledons</taxon>
        <taxon>Gunneridae</taxon>
        <taxon>Pentapetalae</taxon>
        <taxon>rosids</taxon>
        <taxon>fabids</taxon>
        <taxon>Fabales</taxon>
        <taxon>Fabaceae</taxon>
        <taxon>Papilionoideae</taxon>
        <taxon>50 kb inversion clade</taxon>
        <taxon>NPAAA clade</taxon>
        <taxon>Hologalegina</taxon>
        <taxon>IRL clade</taxon>
        <taxon>Trifolieae</taxon>
        <taxon>Medicago</taxon>
    </lineage>
</organism>
<protein>
    <submittedName>
        <fullName evidence="1 2">Uncharacterized protein</fullName>
    </submittedName>
</protein>
<evidence type="ECO:0000313" key="1">
    <source>
        <dbReference type="EMBL" id="AES71689.1"/>
    </source>
</evidence>
<evidence type="ECO:0000313" key="2">
    <source>
        <dbReference type="EnsemblPlants" id="AES71689"/>
    </source>
</evidence>
<dbReference type="Proteomes" id="UP000002051">
    <property type="component" value="Chromosome 3"/>
</dbReference>
<keyword evidence="3" id="KW-1185">Reference proteome</keyword>
<dbReference type="EMBL" id="CM001219">
    <property type="protein sequence ID" value="AES71689.1"/>
    <property type="molecule type" value="Genomic_DNA"/>
</dbReference>
<sequence>MDRKRNRKYFPKAKSQLNCDFAVSVQNAFYCLSLTSLSSKLGLGVNTKVVGMDVSFLMPLV</sequence>
<accession>G7J7C9</accession>
<reference evidence="1 3" key="1">
    <citation type="journal article" date="2011" name="Nature">
        <title>The Medicago genome provides insight into the evolution of rhizobial symbioses.</title>
        <authorList>
            <person name="Young N.D."/>
            <person name="Debelle F."/>
            <person name="Oldroyd G.E."/>
            <person name="Geurts R."/>
            <person name="Cannon S.B."/>
            <person name="Udvardi M.K."/>
            <person name="Benedito V.A."/>
            <person name="Mayer K.F."/>
            <person name="Gouzy J."/>
            <person name="Schoof H."/>
            <person name="Van de Peer Y."/>
            <person name="Proost S."/>
            <person name="Cook D.R."/>
            <person name="Meyers B.C."/>
            <person name="Spannagl M."/>
            <person name="Cheung F."/>
            <person name="De Mita S."/>
            <person name="Krishnakumar V."/>
            <person name="Gundlach H."/>
            <person name="Zhou S."/>
            <person name="Mudge J."/>
            <person name="Bharti A.K."/>
            <person name="Murray J.D."/>
            <person name="Naoumkina M.A."/>
            <person name="Rosen B."/>
            <person name="Silverstein K.A."/>
            <person name="Tang H."/>
            <person name="Rombauts S."/>
            <person name="Zhao P.X."/>
            <person name="Zhou P."/>
            <person name="Barbe V."/>
            <person name="Bardou P."/>
            <person name="Bechner M."/>
            <person name="Bellec A."/>
            <person name="Berger A."/>
            <person name="Berges H."/>
            <person name="Bidwell S."/>
            <person name="Bisseling T."/>
            <person name="Choisne N."/>
            <person name="Couloux A."/>
            <person name="Denny R."/>
            <person name="Deshpande S."/>
            <person name="Dai X."/>
            <person name="Doyle J.J."/>
            <person name="Dudez A.M."/>
            <person name="Farmer A.D."/>
            <person name="Fouteau S."/>
            <person name="Franken C."/>
            <person name="Gibelin C."/>
            <person name="Gish J."/>
            <person name="Goldstein S."/>
            <person name="Gonzalez A.J."/>
            <person name="Green P.J."/>
            <person name="Hallab A."/>
            <person name="Hartog M."/>
            <person name="Hua A."/>
            <person name="Humphray S.J."/>
            <person name="Jeong D.H."/>
            <person name="Jing Y."/>
            <person name="Jocker A."/>
            <person name="Kenton S.M."/>
            <person name="Kim D.J."/>
            <person name="Klee K."/>
            <person name="Lai H."/>
            <person name="Lang C."/>
            <person name="Lin S."/>
            <person name="Macmil S.L."/>
            <person name="Magdelenat G."/>
            <person name="Matthews L."/>
            <person name="McCorrison J."/>
            <person name="Monaghan E.L."/>
            <person name="Mun J.H."/>
            <person name="Najar F.Z."/>
            <person name="Nicholson C."/>
            <person name="Noirot C."/>
            <person name="O'Bleness M."/>
            <person name="Paule C.R."/>
            <person name="Poulain J."/>
            <person name="Prion F."/>
            <person name="Qin B."/>
            <person name="Qu C."/>
            <person name="Retzel E.F."/>
            <person name="Riddle C."/>
            <person name="Sallet E."/>
            <person name="Samain S."/>
            <person name="Samson N."/>
            <person name="Sanders I."/>
            <person name="Saurat O."/>
            <person name="Scarpelli C."/>
            <person name="Schiex T."/>
            <person name="Segurens B."/>
            <person name="Severin A.J."/>
            <person name="Sherrier D.J."/>
            <person name="Shi R."/>
            <person name="Sims S."/>
            <person name="Singer S.R."/>
            <person name="Sinharoy S."/>
            <person name="Sterck L."/>
            <person name="Viollet A."/>
            <person name="Wang B.B."/>
            <person name="Wang K."/>
            <person name="Wang M."/>
            <person name="Wang X."/>
            <person name="Warfsmann J."/>
            <person name="Weissenbach J."/>
            <person name="White D.D."/>
            <person name="White J.D."/>
            <person name="Wiley G.B."/>
            <person name="Wincker P."/>
            <person name="Xing Y."/>
            <person name="Yang L."/>
            <person name="Yao Z."/>
            <person name="Ying F."/>
            <person name="Zhai J."/>
            <person name="Zhou L."/>
            <person name="Zuber A."/>
            <person name="Denarie J."/>
            <person name="Dixon R.A."/>
            <person name="May G.D."/>
            <person name="Schwartz D.C."/>
            <person name="Rogers J."/>
            <person name="Quetier F."/>
            <person name="Town C.D."/>
            <person name="Roe B.A."/>
        </authorList>
    </citation>
    <scope>NUCLEOTIDE SEQUENCE [LARGE SCALE GENOMIC DNA]</scope>
    <source>
        <strain evidence="1">A17</strain>
        <strain evidence="2 3">cv. Jemalong A17</strain>
    </source>
</reference>
<dbReference type="HOGENOM" id="CLU_2926066_0_0_1"/>
<evidence type="ECO:0000313" key="3">
    <source>
        <dbReference type="Proteomes" id="UP000002051"/>
    </source>
</evidence>
<proteinExistence type="predicted"/>
<gene>
    <name evidence="1" type="ordered locus">MTR_3g080700</name>
</gene>
<name>G7J7C9_MEDTR</name>